<feature type="domain" description="HTH crp-type" evidence="6">
    <location>
        <begin position="149"/>
        <end position="220"/>
    </location>
</feature>
<dbReference type="Pfam" id="PF13545">
    <property type="entry name" value="HTH_Crp_2"/>
    <property type="match status" value="1"/>
</dbReference>
<dbReference type="PANTHER" id="PTHR24567:SF26">
    <property type="entry name" value="REGULATORY PROTEIN YEIL"/>
    <property type="match status" value="1"/>
</dbReference>
<dbReference type="PROSITE" id="PS51063">
    <property type="entry name" value="HTH_CRP_2"/>
    <property type="match status" value="1"/>
</dbReference>
<dbReference type="InterPro" id="IPR012318">
    <property type="entry name" value="HTH_CRP"/>
</dbReference>
<dbReference type="Pfam" id="PF00027">
    <property type="entry name" value="cNMP_binding"/>
    <property type="match status" value="1"/>
</dbReference>
<dbReference type="CDD" id="cd00038">
    <property type="entry name" value="CAP_ED"/>
    <property type="match status" value="1"/>
</dbReference>
<feature type="domain" description="Cyclic nucleotide-binding" evidence="5">
    <location>
        <begin position="27"/>
        <end position="109"/>
    </location>
</feature>
<dbReference type="RefSeq" id="WP_209859515.1">
    <property type="nucleotide sequence ID" value="NZ_JAGGLD010000001.1"/>
</dbReference>
<dbReference type="InterPro" id="IPR014710">
    <property type="entry name" value="RmlC-like_jellyroll"/>
</dbReference>
<protein>
    <submittedName>
        <fullName evidence="7">CRP-like cAMP-binding protein</fullName>
    </submittedName>
</protein>
<evidence type="ECO:0000256" key="1">
    <source>
        <dbReference type="ARBA" id="ARBA00023015"/>
    </source>
</evidence>
<accession>A0ABS4JFZ3</accession>
<dbReference type="InterPro" id="IPR036388">
    <property type="entry name" value="WH-like_DNA-bd_sf"/>
</dbReference>
<evidence type="ECO:0000313" key="7">
    <source>
        <dbReference type="EMBL" id="MBP1999886.1"/>
    </source>
</evidence>
<evidence type="ECO:0000256" key="4">
    <source>
        <dbReference type="ARBA" id="ARBA00023163"/>
    </source>
</evidence>
<name>A0ABS4JFZ3_9BACL</name>
<evidence type="ECO:0000259" key="6">
    <source>
        <dbReference type="PROSITE" id="PS51063"/>
    </source>
</evidence>
<proteinExistence type="predicted"/>
<dbReference type="InterPro" id="IPR018490">
    <property type="entry name" value="cNMP-bd_dom_sf"/>
</dbReference>
<dbReference type="InterPro" id="IPR000595">
    <property type="entry name" value="cNMP-bd_dom"/>
</dbReference>
<keyword evidence="8" id="KW-1185">Reference proteome</keyword>
<keyword evidence="2" id="KW-0238">DNA-binding</keyword>
<organism evidence="7 8">
    <name type="scientific">Paenibacillus shirakamiensis</name>
    <dbReference type="NCBI Taxonomy" id="1265935"/>
    <lineage>
        <taxon>Bacteria</taxon>
        <taxon>Bacillati</taxon>
        <taxon>Bacillota</taxon>
        <taxon>Bacilli</taxon>
        <taxon>Bacillales</taxon>
        <taxon>Paenibacillaceae</taxon>
        <taxon>Paenibacillus</taxon>
    </lineage>
</organism>
<dbReference type="InterPro" id="IPR050397">
    <property type="entry name" value="Env_Response_Regulators"/>
</dbReference>
<dbReference type="InterPro" id="IPR036390">
    <property type="entry name" value="WH_DNA-bd_sf"/>
</dbReference>
<keyword evidence="3" id="KW-0010">Activator</keyword>
<dbReference type="PROSITE" id="PS50042">
    <property type="entry name" value="CNMP_BINDING_3"/>
    <property type="match status" value="1"/>
</dbReference>
<gene>
    <name evidence="7" type="ORF">J2Z69_000905</name>
</gene>
<dbReference type="EMBL" id="JAGGLD010000001">
    <property type="protein sequence ID" value="MBP1999886.1"/>
    <property type="molecule type" value="Genomic_DNA"/>
</dbReference>
<evidence type="ECO:0000313" key="8">
    <source>
        <dbReference type="Proteomes" id="UP001519288"/>
    </source>
</evidence>
<keyword evidence="4" id="KW-0804">Transcription</keyword>
<dbReference type="SMART" id="SM00419">
    <property type="entry name" value="HTH_CRP"/>
    <property type="match status" value="1"/>
</dbReference>
<dbReference type="Proteomes" id="UP001519288">
    <property type="component" value="Unassembled WGS sequence"/>
</dbReference>
<reference evidence="7 8" key="1">
    <citation type="submission" date="2021-03" db="EMBL/GenBank/DDBJ databases">
        <title>Genomic Encyclopedia of Type Strains, Phase IV (KMG-IV): sequencing the most valuable type-strain genomes for metagenomic binning, comparative biology and taxonomic classification.</title>
        <authorList>
            <person name="Goeker M."/>
        </authorList>
    </citation>
    <scope>NUCLEOTIDE SEQUENCE [LARGE SCALE GENOMIC DNA]</scope>
    <source>
        <strain evidence="7 8">DSM 26806</strain>
    </source>
</reference>
<evidence type="ECO:0000256" key="3">
    <source>
        <dbReference type="ARBA" id="ARBA00023159"/>
    </source>
</evidence>
<dbReference type="Gene3D" id="2.60.120.10">
    <property type="entry name" value="Jelly Rolls"/>
    <property type="match status" value="1"/>
</dbReference>
<comment type="caution">
    <text evidence="7">The sequence shown here is derived from an EMBL/GenBank/DDBJ whole genome shotgun (WGS) entry which is preliminary data.</text>
</comment>
<sequence length="232" mass="26869">MKENLDRTQLDMYLKAHQMENVFHPPLREYLSLMDYEPGELICSKGEQPQYLYVLMKGKIKIHTSSAEGKTLILSFKSPLEAIGDIEYIQGAEFLNTVQAVTPVTMIAIHHRWLNKYGKEHPPLLQFLLEIITQKFYIKSNLLSFNLMYPVEVRLASYLLSVSVDDSDVLITGNRSVFNLLDVANLIGTSYRHLNRVMQKFGEEGLVERHRGFIRILDKERLRAIANHNIYE</sequence>
<evidence type="ECO:0000256" key="2">
    <source>
        <dbReference type="ARBA" id="ARBA00023125"/>
    </source>
</evidence>
<dbReference type="SUPFAM" id="SSF46785">
    <property type="entry name" value="Winged helix' DNA-binding domain"/>
    <property type="match status" value="1"/>
</dbReference>
<dbReference type="Gene3D" id="1.10.10.10">
    <property type="entry name" value="Winged helix-like DNA-binding domain superfamily/Winged helix DNA-binding domain"/>
    <property type="match status" value="1"/>
</dbReference>
<keyword evidence="1" id="KW-0805">Transcription regulation</keyword>
<evidence type="ECO:0000259" key="5">
    <source>
        <dbReference type="PROSITE" id="PS50042"/>
    </source>
</evidence>
<dbReference type="SUPFAM" id="SSF51206">
    <property type="entry name" value="cAMP-binding domain-like"/>
    <property type="match status" value="1"/>
</dbReference>
<dbReference type="PANTHER" id="PTHR24567">
    <property type="entry name" value="CRP FAMILY TRANSCRIPTIONAL REGULATORY PROTEIN"/>
    <property type="match status" value="1"/>
</dbReference>